<dbReference type="PANTHER" id="PTHR47067">
    <property type="entry name" value="TPX2 (TARGETING PROTEIN FOR XKLP2) PROTEIN FAMILY-RELATED"/>
    <property type="match status" value="1"/>
</dbReference>
<feature type="region of interest" description="Disordered" evidence="1">
    <location>
        <begin position="431"/>
        <end position="495"/>
    </location>
</feature>
<evidence type="ECO:0000313" key="2">
    <source>
        <dbReference type="EMBL" id="KCW86597.1"/>
    </source>
</evidence>
<accession>A0A059D7N2</accession>
<dbReference type="STRING" id="71139.A0A059D7N2"/>
<dbReference type="PANTHER" id="PTHR47067:SF16">
    <property type="entry name" value="TPX2 (TARGETING PROTEIN FOR XKLP2) PROTEIN FAMILY"/>
    <property type="match status" value="1"/>
</dbReference>
<feature type="compositionally biased region" description="Polar residues" evidence="1">
    <location>
        <begin position="295"/>
        <end position="308"/>
    </location>
</feature>
<dbReference type="KEGG" id="egr:104433457"/>
<sequence length="515" mass="56723">MGEPACLRRSFSHPSPASREAALGDAMRALTESVSLGRFMSESLAWEKWSTFSHNRYLEEVEKFSKPGSVAQKRAIFEAHYKKKAAAQAASQIEEVGEPNFDVPGQLNIQARGDESTGELGSVKGDALDAHDENLKKDSVEVMSASSGDKNQLNPINERSKLEIAEVAGPENVKSELDEKHLSPSEDQNHFDNPEFTAKSMTSQNDNVPDKAPVAQQILTSCDKKQALSSSKSATRSRAPRLPLPHAKATMSMQPRAPRHVNDAVLNSQTQTVRSSVKENRIPSKSLHMSINFASLGGSSTKLDSPQSLKVRKKEECTTSPKIKKDNSVAQQAQTRASLRKSVCSATVPASQDKSLKRSRINGSKARSTTVCSPFSFRSEERAAKRKEKLEEKNTVMKAEVQPLQTHKGKAQQNIRKLQYGFGFKANKNDESCQGSQSPCTKSKCSPPRPQLSKLESQPTPDKCQNTRSRPSQRIKINAESSSHVNHKISRSITNHQTFLPQKNVQENASPNIQV</sequence>
<feature type="compositionally biased region" description="Polar residues" evidence="1">
    <location>
        <begin position="344"/>
        <end position="353"/>
    </location>
</feature>
<feature type="compositionally biased region" description="Polar residues" evidence="1">
    <location>
        <begin position="227"/>
        <end position="236"/>
    </location>
</feature>
<dbReference type="OMA" id="HSKIMAT"/>
<gene>
    <name evidence="2" type="ORF">EUGRSUZ_B03229</name>
</gene>
<evidence type="ECO:0000256" key="1">
    <source>
        <dbReference type="SAM" id="MobiDB-lite"/>
    </source>
</evidence>
<feature type="region of interest" description="Disordered" evidence="1">
    <location>
        <begin position="295"/>
        <end position="367"/>
    </location>
</feature>
<dbReference type="AlphaFoldDB" id="A0A059D7N2"/>
<feature type="compositionally biased region" description="Basic and acidic residues" evidence="1">
    <location>
        <begin position="313"/>
        <end position="327"/>
    </location>
</feature>
<feature type="region of interest" description="Disordered" evidence="1">
    <location>
        <begin position="169"/>
        <end position="258"/>
    </location>
</feature>
<dbReference type="OrthoDB" id="621651at2759"/>
<feature type="compositionally biased region" description="Basic and acidic residues" evidence="1">
    <location>
        <begin position="173"/>
        <end position="193"/>
    </location>
</feature>
<dbReference type="InterPro" id="IPR044216">
    <property type="entry name" value="WDL7"/>
</dbReference>
<dbReference type="FunCoup" id="A0A059D7N2">
    <property type="interactions" value="71"/>
</dbReference>
<feature type="compositionally biased region" description="Polar residues" evidence="1">
    <location>
        <begin position="432"/>
        <end position="444"/>
    </location>
</feature>
<feature type="compositionally biased region" description="Polar residues" evidence="1">
    <location>
        <begin position="328"/>
        <end position="337"/>
    </location>
</feature>
<feature type="compositionally biased region" description="Polar residues" evidence="1">
    <location>
        <begin position="454"/>
        <end position="472"/>
    </location>
</feature>
<organism evidence="2">
    <name type="scientific">Eucalyptus grandis</name>
    <name type="common">Flooded gum</name>
    <dbReference type="NCBI Taxonomy" id="71139"/>
    <lineage>
        <taxon>Eukaryota</taxon>
        <taxon>Viridiplantae</taxon>
        <taxon>Streptophyta</taxon>
        <taxon>Embryophyta</taxon>
        <taxon>Tracheophyta</taxon>
        <taxon>Spermatophyta</taxon>
        <taxon>Magnoliopsida</taxon>
        <taxon>eudicotyledons</taxon>
        <taxon>Gunneridae</taxon>
        <taxon>Pentapetalae</taxon>
        <taxon>rosids</taxon>
        <taxon>malvids</taxon>
        <taxon>Myrtales</taxon>
        <taxon>Myrtaceae</taxon>
        <taxon>Myrtoideae</taxon>
        <taxon>Eucalypteae</taxon>
        <taxon>Eucalyptus</taxon>
    </lineage>
</organism>
<dbReference type="Gramene" id="KCW86597">
    <property type="protein sequence ID" value="KCW86597"/>
    <property type="gene ID" value="EUGRSUZ_B03229"/>
</dbReference>
<dbReference type="eggNOG" id="ENOG502QUCW">
    <property type="taxonomic scope" value="Eukaryota"/>
</dbReference>
<reference evidence="2" key="1">
    <citation type="submission" date="2013-07" db="EMBL/GenBank/DDBJ databases">
        <title>The genome of Eucalyptus grandis.</title>
        <authorList>
            <person name="Schmutz J."/>
            <person name="Hayes R."/>
            <person name="Myburg A."/>
            <person name="Tuskan G."/>
            <person name="Grattapaglia D."/>
            <person name="Rokhsar D.S."/>
        </authorList>
    </citation>
    <scope>NUCLEOTIDE SEQUENCE</scope>
    <source>
        <tissue evidence="2">Leaf extractions</tissue>
    </source>
</reference>
<name>A0A059D7N2_EUCGR</name>
<protein>
    <recommendedName>
        <fullName evidence="3">TPX2 C-terminal domain-containing protein</fullName>
    </recommendedName>
</protein>
<dbReference type="EMBL" id="KK198754">
    <property type="protein sequence ID" value="KCW86597.1"/>
    <property type="molecule type" value="Genomic_DNA"/>
</dbReference>
<evidence type="ECO:0008006" key="3">
    <source>
        <dbReference type="Google" id="ProtNLM"/>
    </source>
</evidence>
<dbReference type="InParanoid" id="A0A059D7N2"/>
<proteinExistence type="predicted"/>